<dbReference type="NCBIfam" id="TIGR00254">
    <property type="entry name" value="GGDEF"/>
    <property type="match status" value="1"/>
</dbReference>
<dbReference type="InterPro" id="IPR050469">
    <property type="entry name" value="Diguanylate_Cyclase"/>
</dbReference>
<feature type="transmembrane region" description="Helical" evidence="5">
    <location>
        <begin position="21"/>
        <end position="45"/>
    </location>
</feature>
<dbReference type="OrthoDB" id="9812260at2"/>
<dbReference type="EMBL" id="VLKY01000005">
    <property type="protein sequence ID" value="TWI54972.1"/>
    <property type="molecule type" value="Genomic_DNA"/>
</dbReference>
<comment type="caution">
    <text evidence="7">The sequence shown here is derived from an EMBL/GenBank/DDBJ whole genome shotgun (WGS) entry which is preliminary data.</text>
</comment>
<dbReference type="Gene3D" id="3.30.70.270">
    <property type="match status" value="1"/>
</dbReference>
<evidence type="ECO:0000256" key="1">
    <source>
        <dbReference type="ARBA" id="ARBA00001946"/>
    </source>
</evidence>
<dbReference type="AlphaFoldDB" id="A0A562QDZ2"/>
<feature type="transmembrane region" description="Helical" evidence="5">
    <location>
        <begin position="158"/>
        <end position="180"/>
    </location>
</feature>
<dbReference type="FunFam" id="3.30.70.270:FF:000001">
    <property type="entry name" value="Diguanylate cyclase domain protein"/>
    <property type="match status" value="1"/>
</dbReference>
<protein>
    <recommendedName>
        <fullName evidence="3">diguanylate cyclase</fullName>
        <ecNumber evidence="3">2.7.7.65</ecNumber>
    </recommendedName>
</protein>
<dbReference type="InterPro" id="IPR043128">
    <property type="entry name" value="Rev_trsase/Diguanyl_cyclase"/>
</dbReference>
<sequence length="360" mass="39808">MNETLSSIDRHQILQNVTERFWGKAGLGVTAAFITHAVFAVVFYLVGSMSLAVFNVGSVVAYAICPRLLKTKRFRLVSLILAWEIILHSLLATLIMGWSSGFYYYLFCIIPLALYNYTISISWRAAFCVGTLIVLAAGKLMAPQLVNQVGLNADQLELFAFANLIIAAVILIYIAALTAFSSLAMQSDLFNLANTDGLTKLYNRGRLHTEAQRLYASQRYKPLALIMLDVDHFKTINDTYGHDVGDAVLQKVSTVLIESVRSTDVASRWGGEEFLILLRNADLGIVRNIAERIRQRIEAAEYEGENGPIKVTATLAFCEIGQNEALQDAIQRTDKALYVGKKSGRNRAVAAEAQKMIEAS</sequence>
<keyword evidence="5" id="KW-1133">Transmembrane helix</keyword>
<comment type="cofactor">
    <cofactor evidence="1">
        <name>Mg(2+)</name>
        <dbReference type="ChEBI" id="CHEBI:18420"/>
    </cofactor>
</comment>
<keyword evidence="5" id="KW-0812">Transmembrane</keyword>
<comment type="catalytic activity">
    <reaction evidence="4">
        <text>2 GTP = 3',3'-c-di-GMP + 2 diphosphate</text>
        <dbReference type="Rhea" id="RHEA:24898"/>
        <dbReference type="ChEBI" id="CHEBI:33019"/>
        <dbReference type="ChEBI" id="CHEBI:37565"/>
        <dbReference type="ChEBI" id="CHEBI:58805"/>
        <dbReference type="EC" id="2.7.7.65"/>
    </reaction>
</comment>
<evidence type="ECO:0000256" key="5">
    <source>
        <dbReference type="SAM" id="Phobius"/>
    </source>
</evidence>
<keyword evidence="5" id="KW-0472">Membrane</keyword>
<gene>
    <name evidence="7" type="ORF">IQ22_01880</name>
</gene>
<reference evidence="7 8" key="1">
    <citation type="journal article" date="2015" name="Stand. Genomic Sci.">
        <title>Genomic Encyclopedia of Bacterial and Archaeal Type Strains, Phase III: the genomes of soil and plant-associated and newly described type strains.</title>
        <authorList>
            <person name="Whitman W.B."/>
            <person name="Woyke T."/>
            <person name="Klenk H.P."/>
            <person name="Zhou Y."/>
            <person name="Lilburn T.G."/>
            <person name="Beck B.J."/>
            <person name="De Vos P."/>
            <person name="Vandamme P."/>
            <person name="Eisen J.A."/>
            <person name="Garrity G."/>
            <person name="Hugenholtz P."/>
            <person name="Kyrpides N.C."/>
        </authorList>
    </citation>
    <scope>NUCLEOTIDE SEQUENCE [LARGE SCALE GENOMIC DNA]</scope>
    <source>
        <strain evidence="7 8">CGMCC 1.6858</strain>
    </source>
</reference>
<evidence type="ECO:0000256" key="3">
    <source>
        <dbReference type="ARBA" id="ARBA00012528"/>
    </source>
</evidence>
<accession>A0A562QDZ2</accession>
<evidence type="ECO:0000256" key="2">
    <source>
        <dbReference type="ARBA" id="ARBA00004533"/>
    </source>
</evidence>
<dbReference type="InterPro" id="IPR029787">
    <property type="entry name" value="Nucleotide_cyclase"/>
</dbReference>
<dbReference type="PROSITE" id="PS50887">
    <property type="entry name" value="GGDEF"/>
    <property type="match status" value="1"/>
</dbReference>
<feature type="transmembrane region" description="Helical" evidence="5">
    <location>
        <begin position="76"/>
        <end position="96"/>
    </location>
</feature>
<dbReference type="EC" id="2.7.7.65" evidence="3"/>
<dbReference type="PANTHER" id="PTHR45138">
    <property type="entry name" value="REGULATORY COMPONENTS OF SENSORY TRANSDUCTION SYSTEM"/>
    <property type="match status" value="1"/>
</dbReference>
<dbReference type="SUPFAM" id="SSF55073">
    <property type="entry name" value="Nucleotide cyclase"/>
    <property type="match status" value="1"/>
</dbReference>
<comment type="subcellular location">
    <subcellularLocation>
        <location evidence="2">Cell inner membrane</location>
    </subcellularLocation>
</comment>
<evidence type="ECO:0000256" key="4">
    <source>
        <dbReference type="ARBA" id="ARBA00034247"/>
    </source>
</evidence>
<dbReference type="GO" id="GO:0005886">
    <property type="term" value="C:plasma membrane"/>
    <property type="evidence" value="ECO:0007669"/>
    <property type="project" value="UniProtKB-SubCell"/>
</dbReference>
<evidence type="ECO:0000259" key="6">
    <source>
        <dbReference type="PROSITE" id="PS50887"/>
    </source>
</evidence>
<evidence type="ECO:0000313" key="8">
    <source>
        <dbReference type="Proteomes" id="UP000316905"/>
    </source>
</evidence>
<proteinExistence type="predicted"/>
<dbReference type="InterPro" id="IPR000160">
    <property type="entry name" value="GGDEF_dom"/>
</dbReference>
<dbReference type="GO" id="GO:0052621">
    <property type="term" value="F:diguanylate cyclase activity"/>
    <property type="evidence" value="ECO:0007669"/>
    <property type="project" value="UniProtKB-EC"/>
</dbReference>
<name>A0A562QDZ2_9PSED</name>
<dbReference type="Pfam" id="PF00990">
    <property type="entry name" value="GGDEF"/>
    <property type="match status" value="1"/>
</dbReference>
<evidence type="ECO:0000313" key="7">
    <source>
        <dbReference type="EMBL" id="TWI54972.1"/>
    </source>
</evidence>
<feature type="transmembrane region" description="Helical" evidence="5">
    <location>
        <begin position="51"/>
        <end position="69"/>
    </location>
</feature>
<organism evidence="7 8">
    <name type="scientific">Pseudomonas duriflava</name>
    <dbReference type="NCBI Taxonomy" id="459528"/>
    <lineage>
        <taxon>Bacteria</taxon>
        <taxon>Pseudomonadati</taxon>
        <taxon>Pseudomonadota</taxon>
        <taxon>Gammaproteobacteria</taxon>
        <taxon>Pseudomonadales</taxon>
        <taxon>Pseudomonadaceae</taxon>
        <taxon>Pseudomonas</taxon>
    </lineage>
</organism>
<feature type="domain" description="GGDEF" evidence="6">
    <location>
        <begin position="221"/>
        <end position="353"/>
    </location>
</feature>
<dbReference type="RefSeq" id="WP_145140934.1">
    <property type="nucleotide sequence ID" value="NZ_VLKY01000005.1"/>
</dbReference>
<feature type="transmembrane region" description="Helical" evidence="5">
    <location>
        <begin position="126"/>
        <end position="146"/>
    </location>
</feature>
<dbReference type="SMART" id="SM00267">
    <property type="entry name" value="GGDEF"/>
    <property type="match status" value="1"/>
</dbReference>
<dbReference type="CDD" id="cd01949">
    <property type="entry name" value="GGDEF"/>
    <property type="match status" value="1"/>
</dbReference>
<keyword evidence="8" id="KW-1185">Reference proteome</keyword>
<dbReference type="PANTHER" id="PTHR45138:SF9">
    <property type="entry name" value="DIGUANYLATE CYCLASE DGCM-RELATED"/>
    <property type="match status" value="1"/>
</dbReference>
<feature type="transmembrane region" description="Helical" evidence="5">
    <location>
        <begin position="102"/>
        <end position="119"/>
    </location>
</feature>
<dbReference type="Proteomes" id="UP000316905">
    <property type="component" value="Unassembled WGS sequence"/>
</dbReference>